<evidence type="ECO:0000313" key="4">
    <source>
        <dbReference type="Proteomes" id="UP000034098"/>
    </source>
</evidence>
<organism evidence="3 4">
    <name type="scientific">Microbacterium trichothecenolyticum</name>
    <name type="common">Aureobacterium trichothecenolyticum</name>
    <dbReference type="NCBI Taxonomy" id="69370"/>
    <lineage>
        <taxon>Bacteria</taxon>
        <taxon>Bacillati</taxon>
        <taxon>Actinomycetota</taxon>
        <taxon>Actinomycetes</taxon>
        <taxon>Micrococcales</taxon>
        <taxon>Microbacteriaceae</taxon>
        <taxon>Microbacterium</taxon>
    </lineage>
</organism>
<reference evidence="3 4" key="1">
    <citation type="submission" date="2015-02" db="EMBL/GenBank/DDBJ databases">
        <title>Draft genome sequences of ten Microbacterium spp. with emphasis on heavy metal contaminated environments.</title>
        <authorList>
            <person name="Corretto E."/>
        </authorList>
    </citation>
    <scope>NUCLEOTIDE SEQUENCE [LARGE SCALE GENOMIC DNA]</scope>
    <source>
        <strain evidence="3 4">DSM 8608</strain>
    </source>
</reference>
<dbReference type="EMBL" id="JYJA01000019">
    <property type="protein sequence ID" value="KJL45258.1"/>
    <property type="molecule type" value="Genomic_DNA"/>
</dbReference>
<feature type="domain" description="Barstar (barnase inhibitor)" evidence="2">
    <location>
        <begin position="39"/>
        <end position="134"/>
    </location>
</feature>
<gene>
    <name evidence="3" type="ORF">RS82_00285</name>
</gene>
<proteinExistence type="inferred from homology"/>
<dbReference type="Proteomes" id="UP000034098">
    <property type="component" value="Unassembled WGS sequence"/>
</dbReference>
<comment type="similarity">
    <text evidence="1">Belongs to the barstar family.</text>
</comment>
<comment type="caution">
    <text evidence="3">The sequence shown here is derived from an EMBL/GenBank/DDBJ whole genome shotgun (WGS) entry which is preliminary data.</text>
</comment>
<evidence type="ECO:0000256" key="1">
    <source>
        <dbReference type="ARBA" id="ARBA00006845"/>
    </source>
</evidence>
<dbReference type="Pfam" id="PF01337">
    <property type="entry name" value="Barstar"/>
    <property type="match status" value="1"/>
</dbReference>
<dbReference type="Gene3D" id="3.30.370.10">
    <property type="entry name" value="Barstar-like"/>
    <property type="match status" value="1"/>
</dbReference>
<dbReference type="SUPFAM" id="SSF52038">
    <property type="entry name" value="Barstar-related"/>
    <property type="match status" value="1"/>
</dbReference>
<dbReference type="InterPro" id="IPR000468">
    <property type="entry name" value="Barstar"/>
</dbReference>
<accession>A0A0M2HF38</accession>
<dbReference type="PATRIC" id="fig|69370.6.peg.300"/>
<keyword evidence="4" id="KW-1185">Reference proteome</keyword>
<dbReference type="OrthoDB" id="5184890at2"/>
<dbReference type="AlphaFoldDB" id="A0A0M2HF38"/>
<dbReference type="InterPro" id="IPR035905">
    <property type="entry name" value="Barstar-like_sf"/>
</dbReference>
<protein>
    <submittedName>
        <fullName evidence="3">Barstar (Barnase inhibitor)</fullName>
    </submittedName>
</protein>
<sequence length="169" mass="19126">MAMMRYLLEPDPHMRILLLKGELADLSAAMSEWMSASLAVRVVRGRKMRRITDVFDEFAAAMQFPLYFGENKDAFDECIAELDWLRQAVGCVVVITEPDEVLSDARAELAWLVNSLRAAAEDWSRPVDVGEAWDRPAQPFYVVLAGNHEELEVAADRWSRAGANLELLR</sequence>
<evidence type="ECO:0000259" key="2">
    <source>
        <dbReference type="Pfam" id="PF01337"/>
    </source>
</evidence>
<name>A0A0M2HF38_MICTR</name>
<evidence type="ECO:0000313" key="3">
    <source>
        <dbReference type="EMBL" id="KJL45258.1"/>
    </source>
</evidence>